<dbReference type="CDD" id="cd04301">
    <property type="entry name" value="NAT_SF"/>
    <property type="match status" value="1"/>
</dbReference>
<dbReference type="Proteomes" id="UP000306317">
    <property type="component" value="Unassembled WGS sequence"/>
</dbReference>
<dbReference type="InterPro" id="IPR016181">
    <property type="entry name" value="Acyl_CoA_acyltransferase"/>
</dbReference>
<gene>
    <name evidence="4" type="ORF">B1991_14710</name>
</gene>
<name>A0A4S3KCF9_9GAMM</name>
<dbReference type="SUPFAM" id="SSF55729">
    <property type="entry name" value="Acyl-CoA N-acyltransferases (Nat)"/>
    <property type="match status" value="1"/>
</dbReference>
<proteinExistence type="predicted"/>
<comment type="caution">
    <text evidence="4">The sequence shown here is derived from an EMBL/GenBank/DDBJ whole genome shotgun (WGS) entry which is preliminary data.</text>
</comment>
<dbReference type="OrthoDB" id="9803233at2"/>
<organism evidence="4 5">
    <name type="scientific">Rhodanobacter lindaniclasticus</name>
    <dbReference type="NCBI Taxonomy" id="75310"/>
    <lineage>
        <taxon>Bacteria</taxon>
        <taxon>Pseudomonadati</taxon>
        <taxon>Pseudomonadota</taxon>
        <taxon>Gammaproteobacteria</taxon>
        <taxon>Lysobacterales</taxon>
        <taxon>Rhodanobacteraceae</taxon>
        <taxon>Rhodanobacter</taxon>
    </lineage>
</organism>
<evidence type="ECO:0000256" key="2">
    <source>
        <dbReference type="ARBA" id="ARBA00023315"/>
    </source>
</evidence>
<dbReference type="InterPro" id="IPR000182">
    <property type="entry name" value="GNAT_dom"/>
</dbReference>
<dbReference type="EMBL" id="MWIO01000046">
    <property type="protein sequence ID" value="THD06049.1"/>
    <property type="molecule type" value="Genomic_DNA"/>
</dbReference>
<feature type="domain" description="N-acetyltransferase" evidence="3">
    <location>
        <begin position="1"/>
        <end position="151"/>
    </location>
</feature>
<evidence type="ECO:0000313" key="5">
    <source>
        <dbReference type="Proteomes" id="UP000306317"/>
    </source>
</evidence>
<keyword evidence="1 4" id="KW-0808">Transferase</keyword>
<evidence type="ECO:0000313" key="4">
    <source>
        <dbReference type="EMBL" id="THD06049.1"/>
    </source>
</evidence>
<dbReference type="PROSITE" id="PS51186">
    <property type="entry name" value="GNAT"/>
    <property type="match status" value="1"/>
</dbReference>
<evidence type="ECO:0000259" key="3">
    <source>
        <dbReference type="PROSITE" id="PS51186"/>
    </source>
</evidence>
<keyword evidence="2" id="KW-0012">Acyltransferase</keyword>
<dbReference type="RefSeq" id="WP_136259434.1">
    <property type="nucleotide sequence ID" value="NZ_MWIO01000046.1"/>
</dbReference>
<reference evidence="4 5" key="1">
    <citation type="submission" date="2017-02" db="EMBL/GenBank/DDBJ databases">
        <title>Whole genome sequencing of Rhodanobacter lindaniclasticus DSM 17932.</title>
        <authorList>
            <person name="Kumar S."/>
            <person name="Patil P."/>
            <person name="Patil P.B."/>
        </authorList>
    </citation>
    <scope>NUCLEOTIDE SEQUENCE [LARGE SCALE GENOMIC DNA]</scope>
    <source>
        <strain evidence="4 5">DSM 17932</strain>
    </source>
</reference>
<sequence>MDIRPDDLTAPAVIDLLREHLQGVALHSPPESIHALDIDALRRPEVSFWTAWQDGELLGCGALKQLDAQQAEVKSMRTAARHLRKGVAAALLRHIIDEARRRGCRRLCLETGSAAAFAPAHRLYAGFGFVHCEPFADYVADPYSVFMSRDL</sequence>
<accession>A0A4S3KCF9</accession>
<dbReference type="PANTHER" id="PTHR43877">
    <property type="entry name" value="AMINOALKYLPHOSPHONATE N-ACETYLTRANSFERASE-RELATED-RELATED"/>
    <property type="match status" value="1"/>
</dbReference>
<dbReference type="AlphaFoldDB" id="A0A4S3KCF9"/>
<keyword evidence="5" id="KW-1185">Reference proteome</keyword>
<dbReference type="InterPro" id="IPR050832">
    <property type="entry name" value="Bact_Acetyltransf"/>
</dbReference>
<dbReference type="Gene3D" id="3.40.630.30">
    <property type="match status" value="1"/>
</dbReference>
<protein>
    <submittedName>
        <fullName evidence="4">GNAT family N-acetyltransferase</fullName>
    </submittedName>
</protein>
<evidence type="ECO:0000256" key="1">
    <source>
        <dbReference type="ARBA" id="ARBA00022679"/>
    </source>
</evidence>
<dbReference type="PANTHER" id="PTHR43877:SF5">
    <property type="entry name" value="BLL8307 PROTEIN"/>
    <property type="match status" value="1"/>
</dbReference>
<dbReference type="Pfam" id="PF00583">
    <property type="entry name" value="Acetyltransf_1"/>
    <property type="match status" value="1"/>
</dbReference>
<dbReference type="GO" id="GO:0016747">
    <property type="term" value="F:acyltransferase activity, transferring groups other than amino-acyl groups"/>
    <property type="evidence" value="ECO:0007669"/>
    <property type="project" value="InterPro"/>
</dbReference>